<dbReference type="EMBL" id="JNFQ01000002">
    <property type="protein sequence ID" value="KFG73046.1"/>
    <property type="molecule type" value="Genomic_DNA"/>
</dbReference>
<sequence length="145" mass="15403">MTPDPSHDARPPVLVWLHGGALTRGSSAVPVYDGSTFARNGDVRVSINYRLGVEGYGLSPDAPANAGLRDQLTALEWVRDSITVFGGDPDRVTVAGQSAGAISTGVLLAGTVPRTRCAVRATRISTCVKADVTMRGMRSRRLVRR</sequence>
<dbReference type="SUPFAM" id="SSF53474">
    <property type="entry name" value="alpha/beta-Hydrolases"/>
    <property type="match status" value="1"/>
</dbReference>
<comment type="caution">
    <text evidence="5">The sequence shown here is derived from an EMBL/GenBank/DDBJ whole genome shotgun (WGS) entry which is preliminary data.</text>
</comment>
<proteinExistence type="inferred from homology"/>
<dbReference type="PROSITE" id="PS00122">
    <property type="entry name" value="CARBOXYLESTERASE_B_1"/>
    <property type="match status" value="1"/>
</dbReference>
<feature type="domain" description="Carboxylesterase type B" evidence="4">
    <location>
        <begin position="3"/>
        <end position="111"/>
    </location>
</feature>
<dbReference type="InterPro" id="IPR002018">
    <property type="entry name" value="CarbesteraseB"/>
</dbReference>
<dbReference type="GO" id="GO:0006581">
    <property type="term" value="P:acetylcholine catabolic process"/>
    <property type="evidence" value="ECO:0007669"/>
    <property type="project" value="TreeGrafter"/>
</dbReference>
<dbReference type="PANTHER" id="PTHR43918">
    <property type="entry name" value="ACETYLCHOLINESTERASE"/>
    <property type="match status" value="1"/>
</dbReference>
<dbReference type="GO" id="GO:0003990">
    <property type="term" value="F:acetylcholinesterase activity"/>
    <property type="evidence" value="ECO:0007669"/>
    <property type="project" value="TreeGrafter"/>
</dbReference>
<evidence type="ECO:0000259" key="4">
    <source>
        <dbReference type="Pfam" id="PF00135"/>
    </source>
</evidence>
<dbReference type="HOGENOM" id="CLU_1785835_0_0_11"/>
<dbReference type="InterPro" id="IPR050654">
    <property type="entry name" value="AChE-related_enzymes"/>
</dbReference>
<dbReference type="GO" id="GO:0019695">
    <property type="term" value="P:choline metabolic process"/>
    <property type="evidence" value="ECO:0007669"/>
    <property type="project" value="TreeGrafter"/>
</dbReference>
<protein>
    <recommendedName>
        <fullName evidence="3">Carboxylic ester hydrolase</fullName>
        <ecNumber evidence="3">3.1.1.-</ecNumber>
    </recommendedName>
</protein>
<evidence type="ECO:0000256" key="1">
    <source>
        <dbReference type="ARBA" id="ARBA00005964"/>
    </source>
</evidence>
<dbReference type="EC" id="3.1.1.-" evidence="3"/>
<dbReference type="AlphaFoldDB" id="A0A086MVX8"/>
<dbReference type="InterPro" id="IPR029058">
    <property type="entry name" value="AB_hydrolase_fold"/>
</dbReference>
<evidence type="ECO:0000313" key="5">
    <source>
        <dbReference type="EMBL" id="KFG73046.1"/>
    </source>
</evidence>
<dbReference type="STRING" id="1915400.FM21_19595"/>
<gene>
    <name evidence="5" type="ORF">FM21_19595</name>
</gene>
<organism evidence="5 6">
    <name type="scientific">Streptomyces mutabilis</name>
    <dbReference type="NCBI Taxonomy" id="67332"/>
    <lineage>
        <taxon>Bacteria</taxon>
        <taxon>Bacillati</taxon>
        <taxon>Actinomycetota</taxon>
        <taxon>Actinomycetes</taxon>
        <taxon>Kitasatosporales</taxon>
        <taxon>Streptomycetaceae</taxon>
        <taxon>Streptomyces</taxon>
    </lineage>
</organism>
<comment type="similarity">
    <text evidence="1 3">Belongs to the type-B carboxylesterase/lipase family.</text>
</comment>
<dbReference type="InterPro" id="IPR019826">
    <property type="entry name" value="Carboxylesterase_B_AS"/>
</dbReference>
<evidence type="ECO:0000256" key="3">
    <source>
        <dbReference type="RuleBase" id="RU361235"/>
    </source>
</evidence>
<evidence type="ECO:0000256" key="2">
    <source>
        <dbReference type="ARBA" id="ARBA00022801"/>
    </source>
</evidence>
<name>A0A086MVX8_9ACTN</name>
<dbReference type="Proteomes" id="UP000029095">
    <property type="component" value="Unassembled WGS sequence"/>
</dbReference>
<accession>A0A086MVX8</accession>
<reference evidence="5 6" key="1">
    <citation type="submission" date="2014-05" db="EMBL/GenBank/DDBJ databases">
        <title>Complete genome sequence of the Streptomyces mutabilis TRM45540.</title>
        <authorList>
            <person name="Luo X."/>
            <person name="Zhang L."/>
        </authorList>
    </citation>
    <scope>NUCLEOTIDE SEQUENCE [LARGE SCALE GENOMIC DNA]</scope>
    <source>
        <strain evidence="5 6">TRM45540</strain>
    </source>
</reference>
<dbReference type="GO" id="GO:0005615">
    <property type="term" value="C:extracellular space"/>
    <property type="evidence" value="ECO:0007669"/>
    <property type="project" value="TreeGrafter"/>
</dbReference>
<dbReference type="PANTHER" id="PTHR43918:SF4">
    <property type="entry name" value="CARBOXYLIC ESTER HYDROLASE"/>
    <property type="match status" value="1"/>
</dbReference>
<keyword evidence="6" id="KW-1185">Reference proteome</keyword>
<dbReference type="GO" id="GO:0005886">
    <property type="term" value="C:plasma membrane"/>
    <property type="evidence" value="ECO:0007669"/>
    <property type="project" value="TreeGrafter"/>
</dbReference>
<dbReference type="Gene3D" id="3.40.50.1820">
    <property type="entry name" value="alpha/beta hydrolase"/>
    <property type="match status" value="1"/>
</dbReference>
<evidence type="ECO:0000313" key="6">
    <source>
        <dbReference type="Proteomes" id="UP000029095"/>
    </source>
</evidence>
<dbReference type="Pfam" id="PF00135">
    <property type="entry name" value="COesterase"/>
    <property type="match status" value="1"/>
</dbReference>
<keyword evidence="2 3" id="KW-0378">Hydrolase</keyword>